<proteinExistence type="predicted"/>
<keyword evidence="2" id="KW-1185">Reference proteome</keyword>
<dbReference type="InterPro" id="IPR027417">
    <property type="entry name" value="P-loop_NTPase"/>
</dbReference>
<accession>A0ABW3D1X9</accession>
<dbReference type="Gene3D" id="3.40.50.300">
    <property type="entry name" value="P-loop containing nucleotide triphosphate hydrolases"/>
    <property type="match status" value="1"/>
</dbReference>
<evidence type="ECO:0000313" key="1">
    <source>
        <dbReference type="EMBL" id="MFD0864088.1"/>
    </source>
</evidence>
<dbReference type="RefSeq" id="WP_386411070.1">
    <property type="nucleotide sequence ID" value="NZ_JBHTJH010000025.1"/>
</dbReference>
<sequence length="208" mass="24245">MFNRRQKVFCIGTGKTGTTTLGVTLTKLGYTLGNQEQAELLIDAWHDREFIPIISYCKSANAFQDIPFSLPHTYEALDNHFPKAKFILTERDSAEQWYRSLTRFHAKLWSNTNEVPTKEELQAASYRHPGYAYKAHKYIYNTSDDDLYNEEKLKSFYLQHNSKIKEYFTGREDKLLIINVSKKGDFAKLCDFLGVKTSLTEFPWENKT</sequence>
<protein>
    <submittedName>
        <fullName evidence="1">Sulfotransferase</fullName>
    </submittedName>
</protein>
<comment type="caution">
    <text evidence="1">The sequence shown here is derived from an EMBL/GenBank/DDBJ whole genome shotgun (WGS) entry which is preliminary data.</text>
</comment>
<evidence type="ECO:0000313" key="2">
    <source>
        <dbReference type="Proteomes" id="UP001596978"/>
    </source>
</evidence>
<dbReference type="PANTHER" id="PTHR36978">
    <property type="entry name" value="P-LOOP CONTAINING NUCLEOTIDE TRIPHOSPHATE HYDROLASE"/>
    <property type="match status" value="1"/>
</dbReference>
<name>A0ABW3D1X9_9FLAO</name>
<reference evidence="2" key="1">
    <citation type="journal article" date="2019" name="Int. J. Syst. Evol. Microbiol.">
        <title>The Global Catalogue of Microorganisms (GCM) 10K type strain sequencing project: providing services to taxonomists for standard genome sequencing and annotation.</title>
        <authorList>
            <consortium name="The Broad Institute Genomics Platform"/>
            <consortium name="The Broad Institute Genome Sequencing Center for Infectious Disease"/>
            <person name="Wu L."/>
            <person name="Ma J."/>
        </authorList>
    </citation>
    <scope>NUCLEOTIDE SEQUENCE [LARGE SCALE GENOMIC DNA]</scope>
    <source>
        <strain evidence="2">CCUG 62952</strain>
    </source>
</reference>
<organism evidence="1 2">
    <name type="scientific">Sungkyunkwania multivorans</name>
    <dbReference type="NCBI Taxonomy" id="1173618"/>
    <lineage>
        <taxon>Bacteria</taxon>
        <taxon>Pseudomonadati</taxon>
        <taxon>Bacteroidota</taxon>
        <taxon>Flavobacteriia</taxon>
        <taxon>Flavobacteriales</taxon>
        <taxon>Flavobacteriaceae</taxon>
        <taxon>Sungkyunkwania</taxon>
    </lineage>
</organism>
<dbReference type="Pfam" id="PF17784">
    <property type="entry name" value="Sulfotransfer_4"/>
    <property type="match status" value="1"/>
</dbReference>
<dbReference type="InterPro" id="IPR040632">
    <property type="entry name" value="Sulfotransfer_4"/>
</dbReference>
<dbReference type="EMBL" id="JBHTJH010000025">
    <property type="protein sequence ID" value="MFD0864088.1"/>
    <property type="molecule type" value="Genomic_DNA"/>
</dbReference>
<dbReference type="SUPFAM" id="SSF52540">
    <property type="entry name" value="P-loop containing nucleoside triphosphate hydrolases"/>
    <property type="match status" value="1"/>
</dbReference>
<dbReference type="Proteomes" id="UP001596978">
    <property type="component" value="Unassembled WGS sequence"/>
</dbReference>
<dbReference type="PANTHER" id="PTHR36978:SF4">
    <property type="entry name" value="P-LOOP CONTAINING NUCLEOSIDE TRIPHOSPHATE HYDROLASE PROTEIN"/>
    <property type="match status" value="1"/>
</dbReference>
<gene>
    <name evidence="1" type="ORF">ACFQ1M_17875</name>
</gene>